<accession>A0AA38GMK5</accession>
<dbReference type="AlphaFoldDB" id="A0AA38GMK5"/>
<proteinExistence type="predicted"/>
<sequence>DIVLELLGEPGLEAHFNEEDSKEVQLECACMEKEKGKLVYLIDGEEVEKLDVKHTMVTCEVMDSDNEKAISYHEPMKTKNVDIGSE</sequence>
<organism evidence="1 2">
    <name type="scientific">Taxus chinensis</name>
    <name type="common">Chinese yew</name>
    <name type="synonym">Taxus wallichiana var. chinensis</name>
    <dbReference type="NCBI Taxonomy" id="29808"/>
    <lineage>
        <taxon>Eukaryota</taxon>
        <taxon>Viridiplantae</taxon>
        <taxon>Streptophyta</taxon>
        <taxon>Embryophyta</taxon>
        <taxon>Tracheophyta</taxon>
        <taxon>Spermatophyta</taxon>
        <taxon>Pinopsida</taxon>
        <taxon>Pinidae</taxon>
        <taxon>Conifers II</taxon>
        <taxon>Cupressales</taxon>
        <taxon>Taxaceae</taxon>
        <taxon>Taxus</taxon>
    </lineage>
</organism>
<protein>
    <submittedName>
        <fullName evidence="1">Uncharacterized protein</fullName>
    </submittedName>
</protein>
<feature type="non-terminal residue" evidence="1">
    <location>
        <position position="1"/>
    </location>
</feature>
<gene>
    <name evidence="1" type="ORF">KI387_006320</name>
</gene>
<name>A0AA38GMK5_TAXCH</name>
<keyword evidence="2" id="KW-1185">Reference proteome</keyword>
<comment type="caution">
    <text evidence="1">The sequence shown here is derived from an EMBL/GenBank/DDBJ whole genome shotgun (WGS) entry which is preliminary data.</text>
</comment>
<feature type="non-terminal residue" evidence="1">
    <location>
        <position position="86"/>
    </location>
</feature>
<reference evidence="1 2" key="1">
    <citation type="journal article" date="2021" name="Nat. Plants">
        <title>The Taxus genome provides insights into paclitaxel biosynthesis.</title>
        <authorList>
            <person name="Xiong X."/>
            <person name="Gou J."/>
            <person name="Liao Q."/>
            <person name="Li Y."/>
            <person name="Zhou Q."/>
            <person name="Bi G."/>
            <person name="Li C."/>
            <person name="Du R."/>
            <person name="Wang X."/>
            <person name="Sun T."/>
            <person name="Guo L."/>
            <person name="Liang H."/>
            <person name="Lu P."/>
            <person name="Wu Y."/>
            <person name="Zhang Z."/>
            <person name="Ro D.K."/>
            <person name="Shang Y."/>
            <person name="Huang S."/>
            <person name="Yan J."/>
        </authorList>
    </citation>
    <scope>NUCLEOTIDE SEQUENCE [LARGE SCALE GENOMIC DNA]</scope>
    <source>
        <strain evidence="1">Ta-2019</strain>
    </source>
</reference>
<evidence type="ECO:0000313" key="1">
    <source>
        <dbReference type="EMBL" id="KAH9326142.1"/>
    </source>
</evidence>
<evidence type="ECO:0000313" key="2">
    <source>
        <dbReference type="Proteomes" id="UP000824469"/>
    </source>
</evidence>
<dbReference type="Proteomes" id="UP000824469">
    <property type="component" value="Unassembled WGS sequence"/>
</dbReference>
<dbReference type="EMBL" id="JAHRHJ020000002">
    <property type="protein sequence ID" value="KAH9326142.1"/>
    <property type="molecule type" value="Genomic_DNA"/>
</dbReference>